<keyword evidence="1" id="KW-0812">Transmembrane</keyword>
<dbReference type="AlphaFoldDB" id="A0A1D8G6Q2"/>
<feature type="signal peptide" evidence="2">
    <location>
        <begin position="1"/>
        <end position="22"/>
    </location>
</feature>
<evidence type="ECO:0000256" key="1">
    <source>
        <dbReference type="SAM" id="Phobius"/>
    </source>
</evidence>
<evidence type="ECO:0000313" key="3">
    <source>
        <dbReference type="EMBL" id="AOT61136.1"/>
    </source>
</evidence>
<dbReference type="PATRIC" id="fig|285473.5.peg.4210"/>
<reference evidence="3 4" key="1">
    <citation type="submission" date="2016-09" db="EMBL/GenBank/DDBJ databases">
        <title>Streptomyces rubrolavendulae MJM4426 Genome sequencing and assembly.</title>
        <authorList>
            <person name="Kim J.-G."/>
        </authorList>
    </citation>
    <scope>NUCLEOTIDE SEQUENCE [LARGE SCALE GENOMIC DNA]</scope>
    <source>
        <strain evidence="3 4">MJM4426</strain>
    </source>
</reference>
<gene>
    <name evidence="3" type="ORF">A4G23_04014</name>
</gene>
<name>A0A1D8G6Q2_9ACTN</name>
<keyword evidence="1" id="KW-0472">Membrane</keyword>
<dbReference type="Proteomes" id="UP000095349">
    <property type="component" value="Chromosome"/>
</dbReference>
<dbReference type="OrthoDB" id="4307239at2"/>
<evidence type="ECO:0000313" key="4">
    <source>
        <dbReference type="Proteomes" id="UP000095349"/>
    </source>
</evidence>
<sequence length="104" mass="10799">MRLYLGLAVGLAALLVAASGTAAITRGWVPPWNRKTVRRTRLYGWAQVVMAAALCCQAAFGLMPADLDVRQWGTLGGTALMLAGVLLIAASQRTAGRGRGGGTS</sequence>
<keyword evidence="1" id="KW-1133">Transmembrane helix</keyword>
<evidence type="ECO:0000256" key="2">
    <source>
        <dbReference type="SAM" id="SignalP"/>
    </source>
</evidence>
<feature type="chain" id="PRO_5009107157" evidence="2">
    <location>
        <begin position="23"/>
        <end position="104"/>
    </location>
</feature>
<dbReference type="GeneID" id="91405554"/>
<feature type="transmembrane region" description="Helical" evidence="1">
    <location>
        <begin position="72"/>
        <end position="90"/>
    </location>
</feature>
<dbReference type="EMBL" id="CP017316">
    <property type="protein sequence ID" value="AOT61136.1"/>
    <property type="molecule type" value="Genomic_DNA"/>
</dbReference>
<feature type="transmembrane region" description="Helical" evidence="1">
    <location>
        <begin position="42"/>
        <end position="60"/>
    </location>
</feature>
<dbReference type="RefSeq" id="WP_031134819.1">
    <property type="nucleotide sequence ID" value="NZ_CP017316.1"/>
</dbReference>
<accession>A0A1D8G6Q2</accession>
<proteinExistence type="predicted"/>
<keyword evidence="4" id="KW-1185">Reference proteome</keyword>
<keyword evidence="2" id="KW-0732">Signal</keyword>
<organism evidence="3 4">
    <name type="scientific">Streptomyces rubrolavendulae</name>
    <dbReference type="NCBI Taxonomy" id="285473"/>
    <lineage>
        <taxon>Bacteria</taxon>
        <taxon>Bacillati</taxon>
        <taxon>Actinomycetota</taxon>
        <taxon>Actinomycetes</taxon>
        <taxon>Kitasatosporales</taxon>
        <taxon>Streptomycetaceae</taxon>
        <taxon>Streptomyces</taxon>
    </lineage>
</organism>
<protein>
    <submittedName>
        <fullName evidence="3">Uncharacterized protein</fullName>
    </submittedName>
</protein>
<dbReference type="KEGG" id="srn:A4G23_04014"/>